<dbReference type="RefSeq" id="WP_041975880.1">
    <property type="nucleotide sequence ID" value="NZ_CBXV010000005.1"/>
</dbReference>
<feature type="transmembrane region" description="Helical" evidence="16">
    <location>
        <begin position="466"/>
        <end position="493"/>
    </location>
</feature>
<feature type="domain" description="FeoB-type G" evidence="17">
    <location>
        <begin position="22"/>
        <end position="190"/>
    </location>
</feature>
<dbReference type="CDD" id="cd01879">
    <property type="entry name" value="FeoB"/>
    <property type="match status" value="1"/>
</dbReference>
<gene>
    <name evidence="18" type="ORF">PYK22_01532</name>
</gene>
<dbReference type="PANTHER" id="PTHR43185">
    <property type="entry name" value="FERROUS IRON TRANSPORT PROTEIN B"/>
    <property type="match status" value="1"/>
</dbReference>
<evidence type="ECO:0000256" key="4">
    <source>
        <dbReference type="ARBA" id="ARBA00022496"/>
    </source>
</evidence>
<feature type="transmembrane region" description="Helical" evidence="16">
    <location>
        <begin position="399"/>
        <end position="421"/>
    </location>
</feature>
<feature type="binding site" evidence="14">
    <location>
        <begin position="54"/>
        <end position="58"/>
    </location>
    <ligand>
        <name>GTP</name>
        <dbReference type="ChEBI" id="CHEBI:37565"/>
        <label>1</label>
    </ligand>
</feature>
<evidence type="ECO:0000256" key="8">
    <source>
        <dbReference type="ARBA" id="ARBA00022989"/>
    </source>
</evidence>
<dbReference type="InterPro" id="IPR003373">
    <property type="entry name" value="Fe2_transport_prot-B"/>
</dbReference>
<evidence type="ECO:0000256" key="15">
    <source>
        <dbReference type="PIRSR" id="PIRSR603373-2"/>
    </source>
</evidence>
<feature type="binding site" evidence="15">
    <location>
        <position position="40"/>
    </location>
    <ligand>
        <name>Mg(2+)</name>
        <dbReference type="ChEBI" id="CHEBI:18420"/>
        <label>2</label>
    </ligand>
</feature>
<evidence type="ECO:0000256" key="2">
    <source>
        <dbReference type="ARBA" id="ARBA00022448"/>
    </source>
</evidence>
<dbReference type="Proteomes" id="UP000031518">
    <property type="component" value="Unassembled WGS sequence"/>
</dbReference>
<comment type="subcellular location">
    <subcellularLocation>
        <location evidence="1 16">Cell inner membrane</location>
        <topology evidence="1 16">Multi-pass membrane protein</topology>
    </subcellularLocation>
</comment>
<dbReference type="SUPFAM" id="SSF52540">
    <property type="entry name" value="P-loop containing nucleoside triphosphate hydrolases"/>
    <property type="match status" value="1"/>
</dbReference>
<evidence type="ECO:0000256" key="1">
    <source>
        <dbReference type="ARBA" id="ARBA00004429"/>
    </source>
</evidence>
<evidence type="ECO:0000256" key="10">
    <source>
        <dbReference type="ARBA" id="ARBA00023065"/>
    </source>
</evidence>
<evidence type="ECO:0000259" key="17">
    <source>
        <dbReference type="PROSITE" id="PS51711"/>
    </source>
</evidence>
<feature type="transmembrane region" description="Helical" evidence="16">
    <location>
        <begin position="686"/>
        <end position="706"/>
    </location>
</feature>
<dbReference type="InterPro" id="IPR011642">
    <property type="entry name" value="Gate_dom"/>
</dbReference>
<feature type="binding site" evidence="15">
    <location>
        <position position="43"/>
    </location>
    <ligand>
        <name>Mg(2+)</name>
        <dbReference type="ChEBI" id="CHEBI:18420"/>
        <label>2</label>
    </ligand>
</feature>
<evidence type="ECO:0000256" key="5">
    <source>
        <dbReference type="ARBA" id="ARBA00022519"/>
    </source>
</evidence>
<reference evidence="18 19" key="2">
    <citation type="submission" date="2015-01" db="EMBL/GenBank/DDBJ databases">
        <title>Complete genome sequence of Pyrinomonas methylaliphatogenes type strain K22T.</title>
        <authorList>
            <person name="Lee K.C.Y."/>
            <person name="Power J.F."/>
            <person name="Dunfield P.F."/>
            <person name="Morgan X.C."/>
            <person name="Huttenhower C."/>
            <person name="Stott M.B."/>
        </authorList>
    </citation>
    <scope>NUCLEOTIDE SEQUENCE [LARGE SCALE GENOMIC DNA]</scope>
    <source>
        <strain evidence="18 19">K22</strain>
    </source>
</reference>
<evidence type="ECO:0000256" key="9">
    <source>
        <dbReference type="ARBA" id="ARBA00023004"/>
    </source>
</evidence>
<evidence type="ECO:0000313" key="19">
    <source>
        <dbReference type="Proteomes" id="UP000031518"/>
    </source>
</evidence>
<accession>A0A0B6WZ14</accession>
<organism evidence="18 19">
    <name type="scientific">Pyrinomonas methylaliphatogenes</name>
    <dbReference type="NCBI Taxonomy" id="454194"/>
    <lineage>
        <taxon>Bacteria</taxon>
        <taxon>Pseudomonadati</taxon>
        <taxon>Acidobacteriota</taxon>
        <taxon>Blastocatellia</taxon>
        <taxon>Blastocatellales</taxon>
        <taxon>Pyrinomonadaceae</taxon>
        <taxon>Pyrinomonas</taxon>
    </lineage>
</organism>
<keyword evidence="8 16" id="KW-1133">Transmembrane helix</keyword>
<evidence type="ECO:0000256" key="14">
    <source>
        <dbReference type="PIRSR" id="PIRSR603373-1"/>
    </source>
</evidence>
<keyword evidence="3" id="KW-1003">Cell membrane</keyword>
<dbReference type="NCBIfam" id="TIGR00437">
    <property type="entry name" value="feoB"/>
    <property type="match status" value="1"/>
</dbReference>
<dbReference type="Pfam" id="PF02421">
    <property type="entry name" value="FeoB_N"/>
    <property type="match status" value="1"/>
</dbReference>
<proteinExistence type="inferred from homology"/>
<evidence type="ECO:0000256" key="3">
    <source>
        <dbReference type="ARBA" id="ARBA00022475"/>
    </source>
</evidence>
<feature type="transmembrane region" description="Helical" evidence="16">
    <location>
        <begin position="651"/>
        <end position="674"/>
    </location>
</feature>
<dbReference type="InterPro" id="IPR006073">
    <property type="entry name" value="GTP-bd"/>
</dbReference>
<keyword evidence="12 16" id="KW-0472">Membrane</keyword>
<feature type="binding site" evidence="15">
    <location>
        <position position="41"/>
    </location>
    <ligand>
        <name>Mg(2+)</name>
        <dbReference type="ChEBI" id="CHEBI:18420"/>
        <label>2</label>
    </ligand>
</feature>
<dbReference type="GO" id="GO:0005525">
    <property type="term" value="F:GTP binding"/>
    <property type="evidence" value="ECO:0007669"/>
    <property type="project" value="UniProtKB-KW"/>
</dbReference>
<dbReference type="FunFam" id="3.40.50.300:FF:000426">
    <property type="entry name" value="Ferrous iron transport protein B"/>
    <property type="match status" value="1"/>
</dbReference>
<evidence type="ECO:0000313" key="18">
    <source>
        <dbReference type="EMBL" id="CDM65529.1"/>
    </source>
</evidence>
<dbReference type="Gene3D" id="3.40.50.300">
    <property type="entry name" value="P-loop containing nucleotide triphosphate hydrolases"/>
    <property type="match status" value="1"/>
</dbReference>
<feature type="transmembrane region" description="Helical" evidence="16">
    <location>
        <begin position="354"/>
        <end position="379"/>
    </location>
</feature>
<comment type="function">
    <text evidence="16">Probable transporter of a GTP-driven Fe(2+) uptake system.</text>
</comment>
<dbReference type="AlphaFoldDB" id="A0A0B6WZ14"/>
<keyword evidence="4 16" id="KW-0410">Iron transport</keyword>
<reference evidence="18 19" key="1">
    <citation type="submission" date="2013-12" db="EMBL/GenBank/DDBJ databases">
        <authorList>
            <person name="Stott M."/>
        </authorList>
    </citation>
    <scope>NUCLEOTIDE SEQUENCE [LARGE SCALE GENOMIC DNA]</scope>
    <source>
        <strain evidence="18 19">K22</strain>
    </source>
</reference>
<dbReference type="InterPro" id="IPR011640">
    <property type="entry name" value="Fe2_transport_prot_B_C"/>
</dbReference>
<dbReference type="Pfam" id="PF07664">
    <property type="entry name" value="FeoB_C"/>
    <property type="match status" value="1"/>
</dbReference>
<dbReference type="PANTHER" id="PTHR43185:SF1">
    <property type="entry name" value="FE(2+) TRANSPORTER FEOB"/>
    <property type="match status" value="1"/>
</dbReference>
<name>A0A0B6WZ14_9BACT</name>
<dbReference type="InterPro" id="IPR027417">
    <property type="entry name" value="P-loop_NTPase"/>
</dbReference>
<evidence type="ECO:0000256" key="16">
    <source>
        <dbReference type="RuleBase" id="RU362098"/>
    </source>
</evidence>
<protein>
    <recommendedName>
        <fullName evidence="13 16">Ferrous iron transport protein B</fullName>
    </recommendedName>
</protein>
<keyword evidence="15" id="KW-0479">Metal-binding</keyword>
<dbReference type="GO" id="GO:0015093">
    <property type="term" value="F:ferrous iron transmembrane transporter activity"/>
    <property type="evidence" value="ECO:0007669"/>
    <property type="project" value="UniProtKB-UniRule"/>
</dbReference>
<keyword evidence="10" id="KW-0406">Ion transport</keyword>
<dbReference type="GO" id="GO:0046872">
    <property type="term" value="F:metal ion binding"/>
    <property type="evidence" value="ECO:0007669"/>
    <property type="project" value="UniProtKB-KW"/>
</dbReference>
<feature type="transmembrane region" description="Helical" evidence="16">
    <location>
        <begin position="299"/>
        <end position="319"/>
    </location>
</feature>
<keyword evidence="6 16" id="KW-0812">Transmembrane</keyword>
<evidence type="ECO:0000256" key="12">
    <source>
        <dbReference type="ARBA" id="ARBA00023136"/>
    </source>
</evidence>
<keyword evidence="11 14" id="KW-0342">GTP-binding</keyword>
<sequence>MSTTFDSPPLTNDADLRTKRRQLTIAIAGNPNAGKTSLFNALTGLRQKVANYPGVTVERKEGIWALEGGRTARLIDLPGLYSLDASSIDERIARDVLMGRARGLPAPDAIIAVVDATNLARNLYLITQLLEYEPPVVIALTMVDMAERRGIDIDVQRLRDLLGVPVVPVVAPQRRGLNELSRAVSEAARHGATKRVQWRLSEQAEREIAALCGDGEAGPAARRRVMEELYGEELPPDQNRRALILAARQRLQAHDPNWWQEPLLARYRFIERIIAEVERTKEAKRDLTMAIDSVITHRFFGPLILAAIMLLVFQTIFAWARVPMDLIDGAFGALAQAVHAYLPPGLFTDLLADGIVAGVGSVLVFLPQITLLFLFITLLEDSGYMARAAFIMDRLMRGVGLHGKAFVPLLSSFACAIPGIMATRTIENQKDRLATILIAPFMSCSARLPVYTLMIAAFFSDRRIFGFLSVGALLIMAMYLLGITVAVCVAWVLKRTILRGPTPPLVMELPPYRLPNPLTILQTIWSRAWLFVRRAGTVILAISIILWALANFPRVAPEGDRAQTVADRSAVESEQLKHSFAGRLGHLIEPVIAPLGFDWQMGIGLISSFAARETLVSTLSIVYNVGREADSSSPSLIEAIRKARRPDGRPAWTPLTAISMMVFFVLACQCMSTVAVVRRETNSWRWPIFMVLYMTALAYAAAFITYQGGRLLGFG</sequence>
<feature type="transmembrane region" description="Helical" evidence="16">
    <location>
        <begin position="531"/>
        <end position="552"/>
    </location>
</feature>
<dbReference type="STRING" id="454194.PYK22_01532"/>
<evidence type="ECO:0000256" key="7">
    <source>
        <dbReference type="ARBA" id="ARBA00022741"/>
    </source>
</evidence>
<keyword evidence="5" id="KW-0997">Cell inner membrane</keyword>
<keyword evidence="2 16" id="KW-0813">Transport</keyword>
<keyword evidence="19" id="KW-1185">Reference proteome</keyword>
<dbReference type="GO" id="GO:0005886">
    <property type="term" value="C:plasma membrane"/>
    <property type="evidence" value="ECO:0007669"/>
    <property type="project" value="UniProtKB-SubCell"/>
</dbReference>
<dbReference type="InterPro" id="IPR050860">
    <property type="entry name" value="FeoB_GTPase"/>
</dbReference>
<dbReference type="PROSITE" id="PS51711">
    <property type="entry name" value="G_FEOB"/>
    <property type="match status" value="1"/>
</dbReference>
<dbReference type="InterPro" id="IPR030389">
    <property type="entry name" value="G_FEOB_dom"/>
</dbReference>
<keyword evidence="15" id="KW-0460">Magnesium</keyword>
<comment type="similarity">
    <text evidence="16">Belongs to the TRAFAC class TrmE-Era-EngA-EngB-Septin-like GTPase superfamily. FeoB GTPase (TC 9.A.8) family.</text>
</comment>
<evidence type="ECO:0000256" key="6">
    <source>
        <dbReference type="ARBA" id="ARBA00022692"/>
    </source>
</evidence>
<dbReference type="OrthoDB" id="9809127at2"/>
<evidence type="ECO:0000256" key="11">
    <source>
        <dbReference type="ARBA" id="ARBA00023134"/>
    </source>
</evidence>
<evidence type="ECO:0000256" key="13">
    <source>
        <dbReference type="NCBIfam" id="TIGR00437"/>
    </source>
</evidence>
<feature type="binding site" evidence="14">
    <location>
        <begin position="29"/>
        <end position="36"/>
    </location>
    <ligand>
        <name>GTP</name>
        <dbReference type="ChEBI" id="CHEBI:37565"/>
        <label>1</label>
    </ligand>
</feature>
<feature type="binding site" evidence="14">
    <location>
        <begin position="76"/>
        <end position="79"/>
    </location>
    <ligand>
        <name>GTP</name>
        <dbReference type="ChEBI" id="CHEBI:37565"/>
        <label>1</label>
    </ligand>
</feature>
<dbReference type="Pfam" id="PF07670">
    <property type="entry name" value="Gate"/>
    <property type="match status" value="2"/>
</dbReference>
<dbReference type="PRINTS" id="PR00326">
    <property type="entry name" value="GTP1OBG"/>
</dbReference>
<dbReference type="EMBL" id="CBXV010000005">
    <property type="protein sequence ID" value="CDM65529.1"/>
    <property type="molecule type" value="Genomic_DNA"/>
</dbReference>
<keyword evidence="9 16" id="KW-0408">Iron</keyword>
<keyword evidence="7 14" id="KW-0547">Nucleotide-binding</keyword>
<feature type="binding site" evidence="15">
    <location>
        <position position="44"/>
    </location>
    <ligand>
        <name>Mg(2+)</name>
        <dbReference type="ChEBI" id="CHEBI:18420"/>
        <label>2</label>
    </ligand>
</feature>
<feature type="transmembrane region" description="Helical" evidence="16">
    <location>
        <begin position="433"/>
        <end position="459"/>
    </location>
</feature>